<gene>
    <name evidence="1" type="primary">27</name>
</gene>
<dbReference type="GeneID" id="80559423"/>
<dbReference type="EMBL" id="OQ709200">
    <property type="protein sequence ID" value="WGH20062.1"/>
    <property type="molecule type" value="Genomic_DNA"/>
</dbReference>
<dbReference type="RefSeq" id="YP_010842625.1">
    <property type="nucleotide sequence ID" value="NC_079143.1"/>
</dbReference>
<organism evidence="1 2">
    <name type="scientific">Gordonia phage Tarzan</name>
    <dbReference type="NCBI Taxonomy" id="3038367"/>
    <lineage>
        <taxon>Viruses</taxon>
        <taxon>Duplodnaviria</taxon>
        <taxon>Heunggongvirae</taxon>
        <taxon>Uroviricota</taxon>
        <taxon>Caudoviricetes</taxon>
        <taxon>Santhisvirus</taxon>
        <taxon>Santhisvirus tarzan</taxon>
    </lineage>
</organism>
<sequence>MTIITRLTTDFTGGDAATLPRLSWASNLNPNRRWVPARLPAVGTEAESWPSNEGAILANADGPIVGSEAGIKYAQFSGVSDNRLSLASLAASTMRTLLIIARPNTGDAFTGGSPIVNTSAIQVLHSPASDQATITSGAAALPAVRDKWHVYAYSLPDTGDGAFVIDNASTTFAPTNRAQNQINVARSGGNYRQLRVLEVLTSSDVFTAAQLLAAAAAAKAWYSGLAWAA</sequence>
<reference evidence="1" key="1">
    <citation type="submission" date="2023-03" db="EMBL/GenBank/DDBJ databases">
        <authorList>
            <person name="Karpo H.E."/>
            <person name="McAvaddy O.H."/>
            <person name="Miller J.S."/>
            <person name="Popovich S.X."/>
            <person name="Sunnen C.N."/>
            <person name="Garlena R.A."/>
            <person name="Russell D.A."/>
            <person name="Pope W.H."/>
            <person name="Jacobs-Sera D."/>
            <person name="Hatfull G.F."/>
        </authorList>
    </citation>
    <scope>NUCLEOTIDE SEQUENCE</scope>
</reference>
<dbReference type="KEGG" id="vg:80559423"/>
<evidence type="ECO:0000313" key="1">
    <source>
        <dbReference type="EMBL" id="WGH20062.1"/>
    </source>
</evidence>
<name>A0AAF0JZJ0_9CAUD</name>
<keyword evidence="2" id="KW-1185">Reference proteome</keyword>
<accession>A0AAF0JZJ0</accession>
<protein>
    <submittedName>
        <fullName evidence="1">Uncharacterized protein</fullName>
    </submittedName>
</protein>
<dbReference type="Proteomes" id="UP001241621">
    <property type="component" value="Segment"/>
</dbReference>
<evidence type="ECO:0000313" key="2">
    <source>
        <dbReference type="Proteomes" id="UP001241621"/>
    </source>
</evidence>
<proteinExistence type="predicted"/>